<evidence type="ECO:0000313" key="9">
    <source>
        <dbReference type="EMBL" id="MDQ0471911.1"/>
    </source>
</evidence>
<dbReference type="RefSeq" id="WP_307277830.1">
    <property type="nucleotide sequence ID" value="NZ_JAUSVX010000010.1"/>
</dbReference>
<feature type="domain" description="ABC transmembrane type-1" evidence="8">
    <location>
        <begin position="79"/>
        <end position="270"/>
    </location>
</feature>
<evidence type="ECO:0000256" key="5">
    <source>
        <dbReference type="ARBA" id="ARBA00022989"/>
    </source>
</evidence>
<dbReference type="PANTHER" id="PTHR43744">
    <property type="entry name" value="ABC TRANSPORTER PERMEASE PROTEIN MG189-RELATED-RELATED"/>
    <property type="match status" value="1"/>
</dbReference>
<evidence type="ECO:0000256" key="3">
    <source>
        <dbReference type="ARBA" id="ARBA00022475"/>
    </source>
</evidence>
<comment type="caution">
    <text evidence="9">The sequence shown here is derived from an EMBL/GenBank/DDBJ whole genome shotgun (WGS) entry which is preliminary data.</text>
</comment>
<dbReference type="PANTHER" id="PTHR43744:SF3">
    <property type="entry name" value="LACTOSE TRANSPORT SYSTEM PERMEASE PROTEIN LACG"/>
    <property type="match status" value="1"/>
</dbReference>
<dbReference type="InterPro" id="IPR000515">
    <property type="entry name" value="MetI-like"/>
</dbReference>
<gene>
    <name evidence="9" type="ORF">QO011_004938</name>
</gene>
<evidence type="ECO:0000256" key="1">
    <source>
        <dbReference type="ARBA" id="ARBA00004651"/>
    </source>
</evidence>
<evidence type="ECO:0000256" key="2">
    <source>
        <dbReference type="ARBA" id="ARBA00022448"/>
    </source>
</evidence>
<feature type="transmembrane region" description="Helical" evidence="7">
    <location>
        <begin position="144"/>
        <end position="164"/>
    </location>
</feature>
<organism evidence="9 10">
    <name type="scientific">Labrys wisconsinensis</name>
    <dbReference type="NCBI Taxonomy" id="425677"/>
    <lineage>
        <taxon>Bacteria</taxon>
        <taxon>Pseudomonadati</taxon>
        <taxon>Pseudomonadota</taxon>
        <taxon>Alphaproteobacteria</taxon>
        <taxon>Hyphomicrobiales</taxon>
        <taxon>Xanthobacteraceae</taxon>
        <taxon>Labrys</taxon>
    </lineage>
</organism>
<reference evidence="9 10" key="1">
    <citation type="submission" date="2023-07" db="EMBL/GenBank/DDBJ databases">
        <title>Genomic Encyclopedia of Type Strains, Phase IV (KMG-IV): sequencing the most valuable type-strain genomes for metagenomic binning, comparative biology and taxonomic classification.</title>
        <authorList>
            <person name="Goeker M."/>
        </authorList>
    </citation>
    <scope>NUCLEOTIDE SEQUENCE [LARGE SCALE GENOMIC DNA]</scope>
    <source>
        <strain evidence="9 10">DSM 19619</strain>
    </source>
</reference>
<dbReference type="PROSITE" id="PS50928">
    <property type="entry name" value="ABC_TM1"/>
    <property type="match status" value="1"/>
</dbReference>
<keyword evidence="2 7" id="KW-0813">Transport</keyword>
<name>A0ABU0JC91_9HYPH</name>
<comment type="similarity">
    <text evidence="7">Belongs to the binding-protein-dependent transport system permease family.</text>
</comment>
<keyword evidence="3" id="KW-1003">Cell membrane</keyword>
<feature type="transmembrane region" description="Helical" evidence="7">
    <location>
        <begin position="249"/>
        <end position="270"/>
    </location>
</feature>
<accession>A0ABU0JC91</accession>
<dbReference type="CDD" id="cd06261">
    <property type="entry name" value="TM_PBP2"/>
    <property type="match status" value="1"/>
</dbReference>
<evidence type="ECO:0000313" key="10">
    <source>
        <dbReference type="Proteomes" id="UP001242480"/>
    </source>
</evidence>
<dbReference type="EMBL" id="JAUSVX010000010">
    <property type="protein sequence ID" value="MDQ0471911.1"/>
    <property type="molecule type" value="Genomic_DNA"/>
</dbReference>
<keyword evidence="10" id="KW-1185">Reference proteome</keyword>
<comment type="subcellular location">
    <subcellularLocation>
        <location evidence="1 7">Cell membrane</location>
        <topology evidence="1 7">Multi-pass membrane protein</topology>
    </subcellularLocation>
</comment>
<keyword evidence="4 7" id="KW-0812">Transmembrane</keyword>
<feature type="transmembrane region" description="Helical" evidence="7">
    <location>
        <begin position="78"/>
        <end position="102"/>
    </location>
</feature>
<protein>
    <submittedName>
        <fullName evidence="9">Sn-glycerol 3-phosphate transport system permease protein</fullName>
    </submittedName>
</protein>
<dbReference type="Proteomes" id="UP001242480">
    <property type="component" value="Unassembled WGS sequence"/>
</dbReference>
<evidence type="ECO:0000259" key="8">
    <source>
        <dbReference type="PROSITE" id="PS50928"/>
    </source>
</evidence>
<dbReference type="InterPro" id="IPR035906">
    <property type="entry name" value="MetI-like_sf"/>
</dbReference>
<sequence>MAAATMGTEPLRLTPGRLVLIVLLCGVALVWATPLIWMIVASAKDIPYGDQTAASLVPSAPTVQHFLDAWDQGAFPTWYLNTVLMCGGILAVQIVTIMLAGYAFARMEFKGKTALFYAFLLQLTLAPAVLIVPNTAMLVKLDLYDTLAGVMAPYFASAFGVFLMRQTFKTIPRDFEDAAIIDGANLWQLIRYVLFPLARPGLIAFSIVSVTSHWNEFLWPLMVTDSPGNMVLTVGLTSFVRSAEQAADWGLVAASTLLVAGPLLVVFALFQRQFVNSFLFSGVK</sequence>
<keyword evidence="6 7" id="KW-0472">Membrane</keyword>
<evidence type="ECO:0000256" key="7">
    <source>
        <dbReference type="RuleBase" id="RU363032"/>
    </source>
</evidence>
<keyword evidence="5 7" id="KW-1133">Transmembrane helix</keyword>
<feature type="transmembrane region" description="Helical" evidence="7">
    <location>
        <begin position="18"/>
        <end position="40"/>
    </location>
</feature>
<proteinExistence type="inferred from homology"/>
<evidence type="ECO:0000256" key="4">
    <source>
        <dbReference type="ARBA" id="ARBA00022692"/>
    </source>
</evidence>
<dbReference type="Pfam" id="PF00528">
    <property type="entry name" value="BPD_transp_1"/>
    <property type="match status" value="1"/>
</dbReference>
<dbReference type="SUPFAM" id="SSF161098">
    <property type="entry name" value="MetI-like"/>
    <property type="match status" value="1"/>
</dbReference>
<evidence type="ECO:0000256" key="6">
    <source>
        <dbReference type="ARBA" id="ARBA00023136"/>
    </source>
</evidence>
<dbReference type="Gene3D" id="1.10.3720.10">
    <property type="entry name" value="MetI-like"/>
    <property type="match status" value="1"/>
</dbReference>
<feature type="transmembrane region" description="Helical" evidence="7">
    <location>
        <begin position="114"/>
        <end position="132"/>
    </location>
</feature>